<evidence type="ECO:0000313" key="5">
    <source>
        <dbReference type="EMBL" id="OBJ86890.1"/>
    </source>
</evidence>
<accession>A0A1A3KPE7</accession>
<evidence type="ECO:0000256" key="2">
    <source>
        <dbReference type="ARBA" id="ARBA00023136"/>
    </source>
</evidence>
<dbReference type="Proteomes" id="UP000093925">
    <property type="component" value="Unassembled WGS sequence"/>
</dbReference>
<dbReference type="PANTHER" id="PTHR37042">
    <property type="entry name" value="OUTER MEMBRANE PROTEIN RV1973"/>
    <property type="match status" value="1"/>
</dbReference>
<proteinExistence type="predicted"/>
<dbReference type="EMBL" id="LZLM01000053">
    <property type="protein sequence ID" value="OBJ86890.1"/>
    <property type="molecule type" value="Genomic_DNA"/>
</dbReference>
<gene>
    <name evidence="5" type="ORF">A5640_08895</name>
</gene>
<feature type="compositionally biased region" description="Basic residues" evidence="3">
    <location>
        <begin position="60"/>
        <end position="86"/>
    </location>
</feature>
<evidence type="ECO:0000256" key="4">
    <source>
        <dbReference type="SAM" id="Phobius"/>
    </source>
</evidence>
<name>A0A1A3KPE7_MYCAS</name>
<feature type="compositionally biased region" description="Low complexity" evidence="3">
    <location>
        <begin position="18"/>
        <end position="37"/>
    </location>
</feature>
<dbReference type="RefSeq" id="WP_065139513.1">
    <property type="nucleotide sequence ID" value="NZ_LZLM01000053.1"/>
</dbReference>
<feature type="transmembrane region" description="Helical" evidence="4">
    <location>
        <begin position="102"/>
        <end position="129"/>
    </location>
</feature>
<comment type="subcellular location">
    <subcellularLocation>
        <location evidence="1">Membrane</location>
    </subcellularLocation>
</comment>
<organism evidence="5 6">
    <name type="scientific">Mycobacterium asiaticum</name>
    <dbReference type="NCBI Taxonomy" id="1790"/>
    <lineage>
        <taxon>Bacteria</taxon>
        <taxon>Bacillati</taxon>
        <taxon>Actinomycetota</taxon>
        <taxon>Actinomycetes</taxon>
        <taxon>Mycobacteriales</taxon>
        <taxon>Mycobacteriaceae</taxon>
        <taxon>Mycobacterium</taxon>
    </lineage>
</organism>
<keyword evidence="4" id="KW-0812">Transmembrane</keyword>
<protein>
    <submittedName>
        <fullName evidence="5">Mammalian cell entry protein</fullName>
    </submittedName>
</protein>
<evidence type="ECO:0000256" key="3">
    <source>
        <dbReference type="SAM" id="MobiDB-lite"/>
    </source>
</evidence>
<dbReference type="AlphaFoldDB" id="A0A1A3KPE7"/>
<dbReference type="PANTHER" id="PTHR37042:SF4">
    <property type="entry name" value="OUTER MEMBRANE PROTEIN RV1973"/>
    <property type="match status" value="1"/>
</dbReference>
<comment type="caution">
    <text evidence="5">The sequence shown here is derived from an EMBL/GenBank/DDBJ whole genome shotgun (WGS) entry which is preliminary data.</text>
</comment>
<evidence type="ECO:0000313" key="6">
    <source>
        <dbReference type="Proteomes" id="UP000093925"/>
    </source>
</evidence>
<evidence type="ECO:0000256" key="1">
    <source>
        <dbReference type="ARBA" id="ARBA00004370"/>
    </source>
</evidence>
<keyword evidence="2 4" id="KW-0472">Membrane</keyword>
<feature type="region of interest" description="Disordered" evidence="3">
    <location>
        <begin position="1"/>
        <end position="97"/>
    </location>
</feature>
<sequence length="270" mass="28466">MAEQQSTTQRVRRRASRAAGPPKAVADAADLSEASASPETTATVEAKADTTADTESASKGKGKGKGKSNTRAKAKAKAKAAAKKAGKSPTTLRPPPRRRAHAALVGWVSLAAAVLTIAGLAWGVTVLVLQHRDAQARQAREQRFVDTARQTVVNMFSYTPDTIDEAVNRFVNGTSGPLRGMLSANNNVDNLKGLFRSTNATSEAVINGAALEGIDTVSDNASVLVAVRVTVADIDGVNKPSMPYRLRVIVHEDESGRMTGYDLKYPDGGN</sequence>
<reference evidence="5 6" key="1">
    <citation type="submission" date="2016-06" db="EMBL/GenBank/DDBJ databases">
        <authorList>
            <person name="Kjaerup R.B."/>
            <person name="Dalgaard T.S."/>
            <person name="Juul-Madsen H.R."/>
        </authorList>
    </citation>
    <scope>NUCLEOTIDE SEQUENCE [LARGE SCALE GENOMIC DNA]</scope>
    <source>
        <strain evidence="5 6">1276495.2</strain>
    </source>
</reference>
<dbReference type="GO" id="GO:0016020">
    <property type="term" value="C:membrane"/>
    <property type="evidence" value="ECO:0007669"/>
    <property type="project" value="UniProtKB-SubCell"/>
</dbReference>
<keyword evidence="4" id="KW-1133">Transmembrane helix</keyword>